<dbReference type="InterPro" id="IPR019819">
    <property type="entry name" value="Carboxylesterase_B_CS"/>
</dbReference>
<feature type="domain" description="Carboxylesterase type B" evidence="2">
    <location>
        <begin position="29"/>
        <end position="123"/>
    </location>
</feature>
<accession>A0ABR1T6C4</accession>
<name>A0ABR1T6C4_9PEZI</name>
<dbReference type="PROSITE" id="PS51257">
    <property type="entry name" value="PROKAR_LIPOPROTEIN"/>
    <property type="match status" value="1"/>
</dbReference>
<dbReference type="Pfam" id="PF00135">
    <property type="entry name" value="COesterase"/>
    <property type="match status" value="1"/>
</dbReference>
<proteinExistence type="predicted"/>
<reference evidence="3 4" key="1">
    <citation type="submission" date="2023-01" db="EMBL/GenBank/DDBJ databases">
        <title>Analysis of 21 Apiospora genomes using comparative genomics revels a genus with tremendous synthesis potential of carbohydrate active enzymes and secondary metabolites.</title>
        <authorList>
            <person name="Sorensen T."/>
        </authorList>
    </citation>
    <scope>NUCLEOTIDE SEQUENCE [LARGE SCALE GENOMIC DNA]</scope>
    <source>
        <strain evidence="3 4">CBS 135458</strain>
    </source>
</reference>
<dbReference type="InterPro" id="IPR029058">
    <property type="entry name" value="AB_hydrolase_fold"/>
</dbReference>
<dbReference type="GeneID" id="92099004"/>
<protein>
    <submittedName>
        <fullName evidence="3">Alpha/Beta hydrolase protein</fullName>
    </submittedName>
</protein>
<dbReference type="Proteomes" id="UP001480595">
    <property type="component" value="Unassembled WGS sequence"/>
</dbReference>
<comment type="caution">
    <text evidence="3">The sequence shown here is derived from an EMBL/GenBank/DDBJ whole genome shotgun (WGS) entry which is preliminary data.</text>
</comment>
<dbReference type="SUPFAM" id="SSF53474">
    <property type="entry name" value="alpha/beta-Hydrolases"/>
    <property type="match status" value="1"/>
</dbReference>
<dbReference type="GO" id="GO:0016787">
    <property type="term" value="F:hydrolase activity"/>
    <property type="evidence" value="ECO:0007669"/>
    <property type="project" value="UniProtKB-KW"/>
</dbReference>
<dbReference type="InterPro" id="IPR050309">
    <property type="entry name" value="Type-B_Carboxylest/Lipase"/>
</dbReference>
<dbReference type="Gene3D" id="3.40.50.1820">
    <property type="entry name" value="alpha/beta hydrolase"/>
    <property type="match status" value="1"/>
</dbReference>
<dbReference type="InterPro" id="IPR002018">
    <property type="entry name" value="CarbesteraseB"/>
</dbReference>
<evidence type="ECO:0000259" key="2">
    <source>
        <dbReference type="Pfam" id="PF00135"/>
    </source>
</evidence>
<dbReference type="PANTHER" id="PTHR11559">
    <property type="entry name" value="CARBOXYLESTERASE"/>
    <property type="match status" value="1"/>
</dbReference>
<evidence type="ECO:0000313" key="4">
    <source>
        <dbReference type="Proteomes" id="UP001480595"/>
    </source>
</evidence>
<keyword evidence="3" id="KW-0378">Hydrolase</keyword>
<gene>
    <name evidence="3" type="ORF">PG994_014532</name>
</gene>
<feature type="signal peptide" evidence="1">
    <location>
        <begin position="1"/>
        <end position="23"/>
    </location>
</feature>
<keyword evidence="1" id="KW-0732">Signal</keyword>
<dbReference type="EMBL" id="JAQQWL010000015">
    <property type="protein sequence ID" value="KAK8041525.1"/>
    <property type="molecule type" value="Genomic_DNA"/>
</dbReference>
<evidence type="ECO:0000313" key="3">
    <source>
        <dbReference type="EMBL" id="KAK8041525.1"/>
    </source>
</evidence>
<feature type="chain" id="PRO_5047207320" evidence="1">
    <location>
        <begin position="24"/>
        <end position="125"/>
    </location>
</feature>
<keyword evidence="4" id="KW-1185">Reference proteome</keyword>
<dbReference type="RefSeq" id="XP_066709070.1">
    <property type="nucleotide sequence ID" value="XM_066865941.1"/>
</dbReference>
<organism evidence="3 4">
    <name type="scientific">Apiospora phragmitis</name>
    <dbReference type="NCBI Taxonomy" id="2905665"/>
    <lineage>
        <taxon>Eukaryota</taxon>
        <taxon>Fungi</taxon>
        <taxon>Dikarya</taxon>
        <taxon>Ascomycota</taxon>
        <taxon>Pezizomycotina</taxon>
        <taxon>Sordariomycetes</taxon>
        <taxon>Xylariomycetidae</taxon>
        <taxon>Amphisphaeriales</taxon>
        <taxon>Apiosporaceae</taxon>
        <taxon>Apiospora</taxon>
    </lineage>
</organism>
<evidence type="ECO:0000256" key="1">
    <source>
        <dbReference type="SAM" id="SignalP"/>
    </source>
</evidence>
<sequence length="125" mass="13129">MRARPPTFALLCFVFFTLVGCNAAHVVSVAIVNGTLVGVGDGGNSVQRFLGIPYAQPTIRELRLRQARALAASFGTLPANAFGPSCYGSGAQQPSASEDCLTLNIWRPDGKRAQANGSLPMLVPP</sequence>
<dbReference type="PROSITE" id="PS00941">
    <property type="entry name" value="CARBOXYLESTERASE_B_2"/>
    <property type="match status" value="1"/>
</dbReference>